<sequence>MYLNEGTTPSHPDIRRLEKKCTALFEILSEKQAVEVQEIINEAFGNSEIREEQMPQALNFIVKVLKDIIEEENTIYLPPCIKVSTSPIFRQGKRSSNRTKKGEVVNSESLYKNDHETLVDDVEDRNEGNKEDILEVPIEGKTLHCACEMWSKKIDGEALRRVCESWTRKVEEFRRMNKWHEENKLTGIEHAEIKVTLNVSDQEGIGVESNENEAIGHD</sequence>
<dbReference type="Proteomes" id="UP000266673">
    <property type="component" value="Unassembled WGS sequence"/>
</dbReference>
<name>A0A397US84_9GLOM</name>
<evidence type="ECO:0000313" key="1">
    <source>
        <dbReference type="EMBL" id="RIB11639.1"/>
    </source>
</evidence>
<keyword evidence="2" id="KW-1185">Reference proteome</keyword>
<dbReference type="OrthoDB" id="10665837at2759"/>
<comment type="caution">
    <text evidence="1">The sequence shown here is derived from an EMBL/GenBank/DDBJ whole genome shotgun (WGS) entry which is preliminary data.</text>
</comment>
<accession>A0A397US84</accession>
<gene>
    <name evidence="1" type="ORF">C2G38_2202913</name>
</gene>
<dbReference type="AlphaFoldDB" id="A0A397US84"/>
<reference evidence="1 2" key="1">
    <citation type="submission" date="2018-06" db="EMBL/GenBank/DDBJ databases">
        <title>Comparative genomics reveals the genomic features of Rhizophagus irregularis, R. cerebriforme, R. diaphanum and Gigaspora rosea, and their symbiotic lifestyle signature.</title>
        <authorList>
            <person name="Morin E."/>
            <person name="San Clemente H."/>
            <person name="Chen E.C.H."/>
            <person name="De La Providencia I."/>
            <person name="Hainaut M."/>
            <person name="Kuo A."/>
            <person name="Kohler A."/>
            <person name="Murat C."/>
            <person name="Tang N."/>
            <person name="Roy S."/>
            <person name="Loubradou J."/>
            <person name="Henrissat B."/>
            <person name="Grigoriev I.V."/>
            <person name="Corradi N."/>
            <person name="Roux C."/>
            <person name="Martin F.M."/>
        </authorList>
    </citation>
    <scope>NUCLEOTIDE SEQUENCE [LARGE SCALE GENOMIC DNA]</scope>
    <source>
        <strain evidence="1 2">DAOM 194757</strain>
    </source>
</reference>
<protein>
    <submittedName>
        <fullName evidence="1">Uncharacterized protein</fullName>
    </submittedName>
</protein>
<proteinExistence type="predicted"/>
<dbReference type="EMBL" id="QKWP01001111">
    <property type="protein sequence ID" value="RIB11639.1"/>
    <property type="molecule type" value="Genomic_DNA"/>
</dbReference>
<evidence type="ECO:0000313" key="2">
    <source>
        <dbReference type="Proteomes" id="UP000266673"/>
    </source>
</evidence>
<organism evidence="1 2">
    <name type="scientific">Gigaspora rosea</name>
    <dbReference type="NCBI Taxonomy" id="44941"/>
    <lineage>
        <taxon>Eukaryota</taxon>
        <taxon>Fungi</taxon>
        <taxon>Fungi incertae sedis</taxon>
        <taxon>Mucoromycota</taxon>
        <taxon>Glomeromycotina</taxon>
        <taxon>Glomeromycetes</taxon>
        <taxon>Diversisporales</taxon>
        <taxon>Gigasporaceae</taxon>
        <taxon>Gigaspora</taxon>
    </lineage>
</organism>